<dbReference type="OrthoDB" id="2351076at2"/>
<name>A0A177ZXD9_9BACI</name>
<feature type="region of interest" description="Disordered" evidence="1">
    <location>
        <begin position="408"/>
        <end position="433"/>
    </location>
</feature>
<accession>A0A177ZXD9</accession>
<sequence>MHFDSIIRSFLRNPATIEGKSVDLKSGQIFHGKLGKLFAGQYAEIWIGSQKLMAKIEAPLISGKGYWFQVSNRTGEITLKVLDKEHKPVINNTQASPSPHLLGLRDTKLHRKFTEFLIDEQLSLTKDEIHKGARFLTAVDDSELAMQALKTMSKRQLPFTENIFKSLYAVLKESVPLSTSISQLRNLLIAEGTISETGKSLLSLLKEWEMTAKQLDQLGNTTSTQEVLLAKIKQSVAKLGLNYETQLFNNQVDKETINTLFKPLVVRLIQENSPLMNSSIQEAAENLLLRMNGQQLLSISHNNIQTHLYEIPIPLGSDLKNLTIQWTGRKTENGKFDMDYCHIIFYLDLEHLKATIVDMQVQNRIVNLLIINEWPEIKEQADSIIPILQAGFAELNYSLSGVHFKTPDDENRQVRKNPYSNGSSFDTGVDIRI</sequence>
<proteinExistence type="predicted"/>
<dbReference type="PATRIC" id="fig|217031.6.peg.1747"/>
<dbReference type="EMBL" id="LDJR01000037">
    <property type="protein sequence ID" value="OAK72571.1"/>
    <property type="molecule type" value="Genomic_DNA"/>
</dbReference>
<dbReference type="RefSeq" id="WP_064467939.1">
    <property type="nucleotide sequence ID" value="NZ_LDJR01000037.1"/>
</dbReference>
<keyword evidence="3" id="KW-1185">Reference proteome</keyword>
<protein>
    <recommendedName>
        <fullName evidence="4">Flagellar hook-length control protein-like C-terminal domain-containing protein</fullName>
    </recommendedName>
</protein>
<dbReference type="AlphaFoldDB" id="A0A177ZXD9"/>
<evidence type="ECO:0000313" key="3">
    <source>
        <dbReference type="Proteomes" id="UP000077881"/>
    </source>
</evidence>
<reference evidence="2 3" key="1">
    <citation type="submission" date="2015-05" db="EMBL/GenBank/DDBJ databases">
        <title>Comparison of genome.</title>
        <authorList>
            <person name="Zheng Z."/>
            <person name="Sun M."/>
        </authorList>
    </citation>
    <scope>NUCLEOTIDE SEQUENCE [LARGE SCALE GENOMIC DNA]</scope>
    <source>
        <strain evidence="2 3">G25-74</strain>
    </source>
</reference>
<evidence type="ECO:0000313" key="2">
    <source>
        <dbReference type="EMBL" id="OAK72571.1"/>
    </source>
</evidence>
<organism evidence="2 3">
    <name type="scientific">Lederbergia galactosidilytica</name>
    <dbReference type="NCBI Taxonomy" id="217031"/>
    <lineage>
        <taxon>Bacteria</taxon>
        <taxon>Bacillati</taxon>
        <taxon>Bacillota</taxon>
        <taxon>Bacilli</taxon>
        <taxon>Bacillales</taxon>
        <taxon>Bacillaceae</taxon>
        <taxon>Lederbergia</taxon>
    </lineage>
</organism>
<evidence type="ECO:0000256" key="1">
    <source>
        <dbReference type="SAM" id="MobiDB-lite"/>
    </source>
</evidence>
<comment type="caution">
    <text evidence="2">The sequence shown here is derived from an EMBL/GenBank/DDBJ whole genome shotgun (WGS) entry which is preliminary data.</text>
</comment>
<evidence type="ECO:0008006" key="4">
    <source>
        <dbReference type="Google" id="ProtNLM"/>
    </source>
</evidence>
<gene>
    <name evidence="2" type="ORF">ABB05_08265</name>
</gene>
<dbReference type="Proteomes" id="UP000077881">
    <property type="component" value="Unassembled WGS sequence"/>
</dbReference>
<dbReference type="STRING" id="217031.ABB05_08265"/>